<dbReference type="InterPro" id="IPR051257">
    <property type="entry name" value="Diverse_CBS-Domain"/>
</dbReference>
<dbReference type="SMART" id="SM00116">
    <property type="entry name" value="CBS"/>
    <property type="match status" value="2"/>
</dbReference>
<accession>A0A5D4TZI7</accession>
<dbReference type="OrthoDB" id="9802114at2"/>
<evidence type="ECO:0000256" key="1">
    <source>
        <dbReference type="ARBA" id="ARBA00023122"/>
    </source>
</evidence>
<dbReference type="RefSeq" id="WP_148968628.1">
    <property type="nucleotide sequence ID" value="NZ_CANLNA010000003.1"/>
</dbReference>
<proteinExistence type="predicted"/>
<keyword evidence="1 2" id="KW-0129">CBS domain</keyword>
<dbReference type="Pfam" id="PF00571">
    <property type="entry name" value="CBS"/>
    <property type="match status" value="2"/>
</dbReference>
<dbReference type="InterPro" id="IPR000644">
    <property type="entry name" value="CBS_dom"/>
</dbReference>
<dbReference type="EMBL" id="VTEZ01000003">
    <property type="protein sequence ID" value="TYS85788.1"/>
    <property type="molecule type" value="Genomic_DNA"/>
</dbReference>
<feature type="domain" description="CBS" evidence="3">
    <location>
        <begin position="8"/>
        <end position="65"/>
    </location>
</feature>
<dbReference type="CDD" id="cd04622">
    <property type="entry name" value="CBS_pair_HRP1_like"/>
    <property type="match status" value="1"/>
</dbReference>
<dbReference type="SUPFAM" id="SSF54631">
    <property type="entry name" value="CBS-domain pair"/>
    <property type="match status" value="1"/>
</dbReference>
<dbReference type="PROSITE" id="PS51371">
    <property type="entry name" value="CBS"/>
    <property type="match status" value="2"/>
</dbReference>
<dbReference type="AlphaFoldDB" id="A0A5D4TZI7"/>
<evidence type="ECO:0000313" key="5">
    <source>
        <dbReference type="Proteomes" id="UP000324269"/>
    </source>
</evidence>
<organism evidence="4 5">
    <name type="scientific">Rossellomorea aquimaris</name>
    <dbReference type="NCBI Taxonomy" id="189382"/>
    <lineage>
        <taxon>Bacteria</taxon>
        <taxon>Bacillati</taxon>
        <taxon>Bacillota</taxon>
        <taxon>Bacilli</taxon>
        <taxon>Bacillales</taxon>
        <taxon>Bacillaceae</taxon>
        <taxon>Rossellomorea</taxon>
    </lineage>
</organism>
<dbReference type="PANTHER" id="PTHR43080:SF2">
    <property type="entry name" value="CBS DOMAIN-CONTAINING PROTEIN"/>
    <property type="match status" value="1"/>
</dbReference>
<gene>
    <name evidence="4" type="ORF">FZC85_12515</name>
</gene>
<name>A0A5D4TZI7_9BACI</name>
<dbReference type="PANTHER" id="PTHR43080">
    <property type="entry name" value="CBS DOMAIN-CONTAINING PROTEIN CBSX3, MITOCHONDRIAL"/>
    <property type="match status" value="1"/>
</dbReference>
<protein>
    <submittedName>
        <fullName evidence="4">CBS domain-containing protein</fullName>
    </submittedName>
</protein>
<dbReference type="Proteomes" id="UP000324269">
    <property type="component" value="Unassembled WGS sequence"/>
</dbReference>
<evidence type="ECO:0000256" key="2">
    <source>
        <dbReference type="PROSITE-ProRule" id="PRU00703"/>
    </source>
</evidence>
<reference evidence="4 5" key="1">
    <citation type="submission" date="2019-08" db="EMBL/GenBank/DDBJ databases">
        <title>Bacillus genomes from the desert of Cuatro Cienegas, Coahuila.</title>
        <authorList>
            <person name="Olmedo-Alvarez G."/>
        </authorList>
    </citation>
    <scope>NUCLEOTIDE SEQUENCE [LARGE SCALE GENOMIC DNA]</scope>
    <source>
        <strain evidence="4 5">CH87b_3T</strain>
    </source>
</reference>
<dbReference type="STRING" id="189382.BHE18_06865"/>
<dbReference type="InterPro" id="IPR046342">
    <property type="entry name" value="CBS_dom_sf"/>
</dbReference>
<evidence type="ECO:0000313" key="4">
    <source>
        <dbReference type="EMBL" id="TYS85788.1"/>
    </source>
</evidence>
<feature type="domain" description="CBS" evidence="3">
    <location>
        <begin position="72"/>
        <end position="127"/>
    </location>
</feature>
<dbReference type="Gene3D" id="3.10.580.10">
    <property type="entry name" value="CBS-domain"/>
    <property type="match status" value="1"/>
</dbReference>
<comment type="caution">
    <text evidence="4">The sequence shown here is derived from an EMBL/GenBank/DDBJ whole genome shotgun (WGS) entry which is preliminary data.</text>
</comment>
<sequence length="144" mass="16137">MTKIRDMMTNDIETCSLLDNVYEVALKMKEHNVGSIPIVDGDKIVGMMTDRDIVLRCIAEKHPASSKVEDIMSKHLITVGPDTEAQEAAHIMAEHQIRRLPVVEGDRLIGMISLGDFAIRESLGRQAYVALENISESNFRNKPF</sequence>
<evidence type="ECO:0000259" key="3">
    <source>
        <dbReference type="PROSITE" id="PS51371"/>
    </source>
</evidence>